<dbReference type="GO" id="GO:0008270">
    <property type="term" value="F:zinc ion binding"/>
    <property type="evidence" value="ECO:0007669"/>
    <property type="project" value="UniProtKB-KW"/>
</dbReference>
<dbReference type="UniPathway" id="UPA00143"/>
<evidence type="ECO:0000256" key="7">
    <source>
        <dbReference type="ARBA" id="ARBA00022723"/>
    </source>
</evidence>
<evidence type="ECO:0000256" key="9">
    <source>
        <dbReference type="ARBA" id="ARBA00022786"/>
    </source>
</evidence>
<comment type="subcellular location">
    <subcellularLocation>
        <location evidence="2">Membrane</location>
        <topology evidence="2">Single-pass membrane protein</topology>
    </subcellularLocation>
</comment>
<dbReference type="InterPro" id="IPR044600">
    <property type="entry name" value="ATL1/ATL16-like"/>
</dbReference>
<evidence type="ECO:0000313" key="18">
    <source>
        <dbReference type="Proteomes" id="UP000265566"/>
    </source>
</evidence>
<feature type="transmembrane region" description="Helical" evidence="15">
    <location>
        <begin position="6"/>
        <end position="24"/>
    </location>
</feature>
<dbReference type="PROSITE" id="PS50089">
    <property type="entry name" value="ZF_RING_2"/>
    <property type="match status" value="1"/>
</dbReference>
<comment type="similarity">
    <text evidence="13">Belongs to the RING-type zinc finger family. ATL subfamily.</text>
</comment>
<comment type="pathway">
    <text evidence="3">Protein modification; protein ubiquitination.</text>
</comment>
<evidence type="ECO:0000256" key="1">
    <source>
        <dbReference type="ARBA" id="ARBA00000900"/>
    </source>
</evidence>
<feature type="domain" description="RING-type" evidence="16">
    <location>
        <begin position="67"/>
        <end position="109"/>
    </location>
</feature>
<organism evidence="17 18">
    <name type="scientific">Medicago truncatula</name>
    <name type="common">Barrel medic</name>
    <name type="synonym">Medicago tribuloides</name>
    <dbReference type="NCBI Taxonomy" id="3880"/>
    <lineage>
        <taxon>Eukaryota</taxon>
        <taxon>Viridiplantae</taxon>
        <taxon>Streptophyta</taxon>
        <taxon>Embryophyta</taxon>
        <taxon>Tracheophyta</taxon>
        <taxon>Spermatophyta</taxon>
        <taxon>Magnoliopsida</taxon>
        <taxon>eudicotyledons</taxon>
        <taxon>Gunneridae</taxon>
        <taxon>Pentapetalae</taxon>
        <taxon>rosids</taxon>
        <taxon>fabids</taxon>
        <taxon>Fabales</taxon>
        <taxon>Fabaceae</taxon>
        <taxon>Papilionoideae</taxon>
        <taxon>50 kb inversion clade</taxon>
        <taxon>NPAAA clade</taxon>
        <taxon>Hologalegina</taxon>
        <taxon>IRL clade</taxon>
        <taxon>Trifolieae</taxon>
        <taxon>Medicago</taxon>
    </lineage>
</organism>
<dbReference type="GO" id="GO:0016020">
    <property type="term" value="C:membrane"/>
    <property type="evidence" value="ECO:0007669"/>
    <property type="project" value="UniProtKB-SubCell"/>
</dbReference>
<keyword evidence="12 15" id="KW-0472">Membrane</keyword>
<sequence>MSPFYYFAMVLIASVVLYFLIFYFDGQAHVVAGQTHVVHNLDKTIINTILVSIYTAQYAQEESTCECIICLDEFEDNDRLGTLSICYHTFHLDCIEVWLRKNPNCPLCRSNCSLNLSMIIDVTQRSLSTPQ</sequence>
<dbReference type="GO" id="GO:0016567">
    <property type="term" value="P:protein ubiquitination"/>
    <property type="evidence" value="ECO:0007669"/>
    <property type="project" value="UniProtKB-UniPathway"/>
</dbReference>
<evidence type="ECO:0000256" key="4">
    <source>
        <dbReference type="ARBA" id="ARBA00012483"/>
    </source>
</evidence>
<dbReference type="GO" id="GO:0061630">
    <property type="term" value="F:ubiquitin protein ligase activity"/>
    <property type="evidence" value="ECO:0007669"/>
    <property type="project" value="UniProtKB-EC"/>
</dbReference>
<dbReference type="EC" id="2.3.2.27" evidence="4"/>
<keyword evidence="8 14" id="KW-0863">Zinc-finger</keyword>
<dbReference type="EMBL" id="PSQE01000003">
    <property type="protein sequence ID" value="RHN68820.1"/>
    <property type="molecule type" value="Genomic_DNA"/>
</dbReference>
<evidence type="ECO:0000256" key="8">
    <source>
        <dbReference type="ARBA" id="ARBA00022771"/>
    </source>
</evidence>
<keyword evidence="5" id="KW-0808">Transferase</keyword>
<evidence type="ECO:0000256" key="15">
    <source>
        <dbReference type="SAM" id="Phobius"/>
    </source>
</evidence>
<dbReference type="PANTHER" id="PTHR46913:SF1">
    <property type="entry name" value="RING-H2 FINGER PROTEIN ATL16"/>
    <property type="match status" value="1"/>
</dbReference>
<keyword evidence="11 15" id="KW-1133">Transmembrane helix</keyword>
<dbReference type="SUPFAM" id="SSF57850">
    <property type="entry name" value="RING/U-box"/>
    <property type="match status" value="1"/>
</dbReference>
<evidence type="ECO:0000259" key="16">
    <source>
        <dbReference type="PROSITE" id="PS50089"/>
    </source>
</evidence>
<dbReference type="InterPro" id="IPR001841">
    <property type="entry name" value="Znf_RING"/>
</dbReference>
<name>A0A396ITU8_MEDTR</name>
<dbReference type="Gramene" id="rna17229">
    <property type="protein sequence ID" value="RHN68820.1"/>
    <property type="gene ID" value="gene17229"/>
</dbReference>
<evidence type="ECO:0000256" key="10">
    <source>
        <dbReference type="ARBA" id="ARBA00022833"/>
    </source>
</evidence>
<gene>
    <name evidence="17" type="ORF">MtrunA17_Chr3g0118091</name>
</gene>
<protein>
    <recommendedName>
        <fullName evidence="4">RING-type E3 ubiquitin transferase</fullName>
        <ecNumber evidence="4">2.3.2.27</ecNumber>
    </recommendedName>
</protein>
<comment type="caution">
    <text evidence="17">The sequence shown here is derived from an EMBL/GenBank/DDBJ whole genome shotgun (WGS) entry which is preliminary data.</text>
</comment>
<dbReference type="Proteomes" id="UP000265566">
    <property type="component" value="Chromosome 3"/>
</dbReference>
<dbReference type="Gene3D" id="3.30.40.10">
    <property type="entry name" value="Zinc/RING finger domain, C3HC4 (zinc finger)"/>
    <property type="match status" value="1"/>
</dbReference>
<evidence type="ECO:0000256" key="3">
    <source>
        <dbReference type="ARBA" id="ARBA00004906"/>
    </source>
</evidence>
<evidence type="ECO:0000256" key="14">
    <source>
        <dbReference type="PROSITE-ProRule" id="PRU00175"/>
    </source>
</evidence>
<dbReference type="PANTHER" id="PTHR46913">
    <property type="entry name" value="RING-H2 FINGER PROTEIN ATL16"/>
    <property type="match status" value="1"/>
</dbReference>
<evidence type="ECO:0000256" key="13">
    <source>
        <dbReference type="ARBA" id="ARBA00024209"/>
    </source>
</evidence>
<dbReference type="AlphaFoldDB" id="A0A396ITU8"/>
<accession>A0A396ITU8</accession>
<evidence type="ECO:0000313" key="17">
    <source>
        <dbReference type="EMBL" id="RHN68820.1"/>
    </source>
</evidence>
<evidence type="ECO:0000256" key="11">
    <source>
        <dbReference type="ARBA" id="ARBA00022989"/>
    </source>
</evidence>
<keyword evidence="6 15" id="KW-0812">Transmembrane</keyword>
<evidence type="ECO:0000256" key="5">
    <source>
        <dbReference type="ARBA" id="ARBA00022679"/>
    </source>
</evidence>
<keyword evidence="7" id="KW-0479">Metal-binding</keyword>
<evidence type="ECO:0000256" key="6">
    <source>
        <dbReference type="ARBA" id="ARBA00022692"/>
    </source>
</evidence>
<evidence type="ECO:0000256" key="2">
    <source>
        <dbReference type="ARBA" id="ARBA00004167"/>
    </source>
</evidence>
<comment type="catalytic activity">
    <reaction evidence="1">
        <text>S-ubiquitinyl-[E2 ubiquitin-conjugating enzyme]-L-cysteine + [acceptor protein]-L-lysine = [E2 ubiquitin-conjugating enzyme]-L-cysteine + N(6)-ubiquitinyl-[acceptor protein]-L-lysine.</text>
        <dbReference type="EC" id="2.3.2.27"/>
    </reaction>
</comment>
<proteinExistence type="inferred from homology"/>
<dbReference type="SMART" id="SM00184">
    <property type="entry name" value="RING"/>
    <property type="match status" value="1"/>
</dbReference>
<dbReference type="Pfam" id="PF13639">
    <property type="entry name" value="zf-RING_2"/>
    <property type="match status" value="1"/>
</dbReference>
<evidence type="ECO:0000256" key="12">
    <source>
        <dbReference type="ARBA" id="ARBA00023136"/>
    </source>
</evidence>
<keyword evidence="9" id="KW-0833">Ubl conjugation pathway</keyword>
<reference evidence="18" key="1">
    <citation type="journal article" date="2018" name="Nat. Plants">
        <title>Whole-genome landscape of Medicago truncatula symbiotic genes.</title>
        <authorList>
            <person name="Pecrix Y."/>
            <person name="Staton S.E."/>
            <person name="Sallet E."/>
            <person name="Lelandais-Briere C."/>
            <person name="Moreau S."/>
            <person name="Carrere S."/>
            <person name="Blein T."/>
            <person name="Jardinaud M.F."/>
            <person name="Latrasse D."/>
            <person name="Zouine M."/>
            <person name="Zahm M."/>
            <person name="Kreplak J."/>
            <person name="Mayjonade B."/>
            <person name="Satge C."/>
            <person name="Perez M."/>
            <person name="Cauet S."/>
            <person name="Marande W."/>
            <person name="Chantry-Darmon C."/>
            <person name="Lopez-Roques C."/>
            <person name="Bouchez O."/>
            <person name="Berard A."/>
            <person name="Debelle F."/>
            <person name="Munos S."/>
            <person name="Bendahmane A."/>
            <person name="Berges H."/>
            <person name="Niebel A."/>
            <person name="Buitink J."/>
            <person name="Frugier F."/>
            <person name="Benhamed M."/>
            <person name="Crespi M."/>
            <person name="Gouzy J."/>
            <person name="Gamas P."/>
        </authorList>
    </citation>
    <scope>NUCLEOTIDE SEQUENCE [LARGE SCALE GENOMIC DNA]</scope>
    <source>
        <strain evidence="18">cv. Jemalong A17</strain>
    </source>
</reference>
<dbReference type="InterPro" id="IPR013083">
    <property type="entry name" value="Znf_RING/FYVE/PHD"/>
</dbReference>
<keyword evidence="10" id="KW-0862">Zinc</keyword>